<feature type="transmembrane region" description="Helical" evidence="1">
    <location>
        <begin position="71"/>
        <end position="90"/>
    </location>
</feature>
<comment type="caution">
    <text evidence="2">The sequence shown here is derived from an EMBL/GenBank/DDBJ whole genome shotgun (WGS) entry which is preliminary data.</text>
</comment>
<evidence type="ECO:0000313" key="2">
    <source>
        <dbReference type="EMBL" id="GGH00363.1"/>
    </source>
</evidence>
<keyword evidence="1" id="KW-1133">Transmembrane helix</keyword>
<protein>
    <submittedName>
        <fullName evidence="2">Uncharacterized protein</fullName>
    </submittedName>
</protein>
<reference evidence="2" key="2">
    <citation type="submission" date="2020-09" db="EMBL/GenBank/DDBJ databases">
        <authorList>
            <person name="Sun Q."/>
            <person name="Zhou Y."/>
        </authorList>
    </citation>
    <scope>NUCLEOTIDE SEQUENCE</scope>
    <source>
        <strain evidence="2">CGMCC 1.12195</strain>
    </source>
</reference>
<feature type="transmembrane region" description="Helical" evidence="1">
    <location>
        <begin position="95"/>
        <end position="113"/>
    </location>
</feature>
<dbReference type="Proteomes" id="UP000660862">
    <property type="component" value="Unassembled WGS sequence"/>
</dbReference>
<dbReference type="AlphaFoldDB" id="A0A917HZJ0"/>
<gene>
    <name evidence="2" type="ORF">GCM10007415_40390</name>
</gene>
<evidence type="ECO:0000313" key="3">
    <source>
        <dbReference type="Proteomes" id="UP000660862"/>
    </source>
</evidence>
<keyword evidence="3" id="KW-1185">Reference proteome</keyword>
<proteinExistence type="predicted"/>
<name>A0A917HZJ0_9SPHI</name>
<keyword evidence="1" id="KW-0472">Membrane</keyword>
<feature type="transmembrane region" description="Helical" evidence="1">
    <location>
        <begin position="28"/>
        <end position="51"/>
    </location>
</feature>
<dbReference type="Gene3D" id="1.20.140.150">
    <property type="match status" value="1"/>
</dbReference>
<organism evidence="2 3">
    <name type="scientific">Parapedobacter pyrenivorans</name>
    <dbReference type="NCBI Taxonomy" id="1305674"/>
    <lineage>
        <taxon>Bacteria</taxon>
        <taxon>Pseudomonadati</taxon>
        <taxon>Bacteroidota</taxon>
        <taxon>Sphingobacteriia</taxon>
        <taxon>Sphingobacteriales</taxon>
        <taxon>Sphingobacteriaceae</taxon>
        <taxon>Parapedobacter</taxon>
    </lineage>
</organism>
<evidence type="ECO:0000256" key="1">
    <source>
        <dbReference type="SAM" id="Phobius"/>
    </source>
</evidence>
<keyword evidence="1" id="KW-0812">Transmembrane</keyword>
<dbReference type="EMBL" id="BMER01000005">
    <property type="protein sequence ID" value="GGH00363.1"/>
    <property type="molecule type" value="Genomic_DNA"/>
</dbReference>
<sequence length="116" mass="13545">MGIYKIRMIRKFATFNHEPTNMKRASGILAYLSLLLNIAYLSLWIGVFNAYEGRPFEEVKAKFESFMPFSHGWTVFLLILLSVFSLIILARKPAVLPKILAVLQSFFVFMYIWQFL</sequence>
<accession>A0A917HZJ0</accession>
<reference evidence="2" key="1">
    <citation type="journal article" date="2014" name="Int. J. Syst. Evol. Microbiol.">
        <title>Complete genome sequence of Corynebacterium casei LMG S-19264T (=DSM 44701T), isolated from a smear-ripened cheese.</title>
        <authorList>
            <consortium name="US DOE Joint Genome Institute (JGI-PGF)"/>
            <person name="Walter F."/>
            <person name="Albersmeier A."/>
            <person name="Kalinowski J."/>
            <person name="Ruckert C."/>
        </authorList>
    </citation>
    <scope>NUCLEOTIDE SEQUENCE</scope>
    <source>
        <strain evidence="2">CGMCC 1.12195</strain>
    </source>
</reference>